<comment type="subcellular location">
    <subcellularLocation>
        <location evidence="4">Secreted</location>
    </subcellularLocation>
</comment>
<accession>A0A9X7DZW1</accession>
<protein>
    <recommendedName>
        <fullName evidence="5">microbial collagenase</fullName>
        <ecNumber evidence="5">3.4.24.3</ecNumber>
    </recommendedName>
    <alternativeName>
        <fullName evidence="17">Microbial collagenase</fullName>
    </alternativeName>
</protein>
<evidence type="ECO:0000256" key="12">
    <source>
        <dbReference type="ARBA" id="ARBA00022837"/>
    </source>
</evidence>
<name>A0A9X7DZW1_BACCE</name>
<comment type="catalytic activity">
    <reaction evidence="1">
        <text>Digestion of native collagen in the triple helical region at Xaa-|-Gly bonds. With synthetic peptides, a preference is shown for Gly at P3 and P1', Pro and Ala at P2 and P2', and hydroxyproline, Ala or Arg at P3'.</text>
        <dbReference type="EC" id="3.4.24.3"/>
    </reaction>
</comment>
<dbReference type="InterPro" id="IPR007280">
    <property type="entry name" value="Peptidase_C_arc/bac"/>
</dbReference>
<keyword evidence="14" id="KW-0482">Metalloprotease</keyword>
<evidence type="ECO:0000256" key="17">
    <source>
        <dbReference type="ARBA" id="ARBA00034362"/>
    </source>
</evidence>
<keyword evidence="9" id="KW-0732">Signal</keyword>
<dbReference type="Proteomes" id="UP000225135">
    <property type="component" value="Unassembled WGS sequence"/>
</dbReference>
<comment type="cofactor">
    <cofactor evidence="3">
        <name>Zn(2+)</name>
        <dbReference type="ChEBI" id="CHEBI:29105"/>
    </cofactor>
</comment>
<evidence type="ECO:0000256" key="13">
    <source>
        <dbReference type="ARBA" id="ARBA00023026"/>
    </source>
</evidence>
<dbReference type="GO" id="GO:0004222">
    <property type="term" value="F:metalloendopeptidase activity"/>
    <property type="evidence" value="ECO:0007669"/>
    <property type="project" value="UniProtKB-EC"/>
</dbReference>
<keyword evidence="12" id="KW-0106">Calcium</keyword>
<dbReference type="Pfam" id="PF04151">
    <property type="entry name" value="PPC"/>
    <property type="match status" value="1"/>
</dbReference>
<organism evidence="19 20">
    <name type="scientific">Bacillus cereus</name>
    <dbReference type="NCBI Taxonomy" id="1396"/>
    <lineage>
        <taxon>Bacteria</taxon>
        <taxon>Bacillati</taxon>
        <taxon>Bacillota</taxon>
        <taxon>Bacilli</taxon>
        <taxon>Bacillales</taxon>
        <taxon>Bacillaceae</taxon>
        <taxon>Bacillus</taxon>
        <taxon>Bacillus cereus group</taxon>
    </lineage>
</organism>
<evidence type="ECO:0000256" key="5">
    <source>
        <dbReference type="ARBA" id="ARBA00012653"/>
    </source>
</evidence>
<dbReference type="SUPFAM" id="SSF89260">
    <property type="entry name" value="Collagen-binding domain"/>
    <property type="match status" value="1"/>
</dbReference>
<dbReference type="GO" id="GO:0005509">
    <property type="term" value="F:calcium ion binding"/>
    <property type="evidence" value="ECO:0007669"/>
    <property type="project" value="UniProtKB-ARBA"/>
</dbReference>
<keyword evidence="13" id="KW-0843">Virulence</keyword>
<keyword evidence="10" id="KW-0378">Hydrolase</keyword>
<keyword evidence="7" id="KW-0645">Protease</keyword>
<evidence type="ECO:0000256" key="1">
    <source>
        <dbReference type="ARBA" id="ARBA00000424"/>
    </source>
</evidence>
<evidence type="ECO:0000256" key="6">
    <source>
        <dbReference type="ARBA" id="ARBA00022525"/>
    </source>
</evidence>
<evidence type="ECO:0000256" key="4">
    <source>
        <dbReference type="ARBA" id="ARBA00004613"/>
    </source>
</evidence>
<keyword evidence="8" id="KW-0479">Metal-binding</keyword>
<evidence type="ECO:0000259" key="18">
    <source>
        <dbReference type="Pfam" id="PF04151"/>
    </source>
</evidence>
<comment type="similarity">
    <text evidence="16">Belongs to the peptidase M9B family. Collagenase subfamily.</text>
</comment>
<proteinExistence type="inferred from homology"/>
<evidence type="ECO:0000256" key="10">
    <source>
        <dbReference type="ARBA" id="ARBA00022801"/>
    </source>
</evidence>
<evidence type="ECO:0000313" key="19">
    <source>
        <dbReference type="EMBL" id="PHG71092.1"/>
    </source>
</evidence>
<sequence>MVEMVIQFCRSIHTLHQYGVVPATLVHSIAKENLGQPYRPSELRTILSNHNTGTKSKDPYSDKIGVLPDLKSILVNLGYELQVTENEPNNEPKQANKVNFHTSMKGTLHNSDNVDVFTFQIDSPENINISLLNEKNIGMTWVLQHESDLNNYVAYGENDGNVVKGTYNAKPGKYYLYVYKYENKDGSYVLNIK</sequence>
<comment type="caution">
    <text evidence="19">The sequence shown here is derived from an EMBL/GenBank/DDBJ whole genome shotgun (WGS) entry which is preliminary data.</text>
</comment>
<evidence type="ECO:0000256" key="15">
    <source>
        <dbReference type="ARBA" id="ARBA00023145"/>
    </source>
</evidence>
<dbReference type="EC" id="3.4.24.3" evidence="5"/>
<dbReference type="Gene3D" id="2.60.120.380">
    <property type="match status" value="1"/>
</dbReference>
<dbReference type="FunFam" id="2.60.120.380:FF:000012">
    <property type="entry name" value="Microbial collagenase"/>
    <property type="match status" value="1"/>
</dbReference>
<evidence type="ECO:0000256" key="16">
    <source>
        <dbReference type="ARBA" id="ARBA00034318"/>
    </source>
</evidence>
<comment type="cofactor">
    <cofactor evidence="2">
        <name>Ca(2+)</name>
        <dbReference type="ChEBI" id="CHEBI:29108"/>
    </cofactor>
</comment>
<evidence type="ECO:0000256" key="8">
    <source>
        <dbReference type="ARBA" id="ARBA00022723"/>
    </source>
</evidence>
<evidence type="ECO:0000256" key="14">
    <source>
        <dbReference type="ARBA" id="ARBA00023049"/>
    </source>
</evidence>
<evidence type="ECO:0000256" key="3">
    <source>
        <dbReference type="ARBA" id="ARBA00001947"/>
    </source>
</evidence>
<evidence type="ECO:0000256" key="7">
    <source>
        <dbReference type="ARBA" id="ARBA00022670"/>
    </source>
</evidence>
<evidence type="ECO:0000313" key="20">
    <source>
        <dbReference type="Proteomes" id="UP000225135"/>
    </source>
</evidence>
<dbReference type="AlphaFoldDB" id="A0A9X7DZW1"/>
<dbReference type="GO" id="GO:0006508">
    <property type="term" value="P:proteolysis"/>
    <property type="evidence" value="ECO:0007669"/>
    <property type="project" value="UniProtKB-KW"/>
</dbReference>
<evidence type="ECO:0000256" key="2">
    <source>
        <dbReference type="ARBA" id="ARBA00001913"/>
    </source>
</evidence>
<keyword evidence="15" id="KW-0865">Zymogen</keyword>
<keyword evidence="11" id="KW-0862">Zinc</keyword>
<evidence type="ECO:0000256" key="9">
    <source>
        <dbReference type="ARBA" id="ARBA00022729"/>
    </source>
</evidence>
<feature type="domain" description="Peptidase C-terminal archaeal/bacterial" evidence="18">
    <location>
        <begin position="114"/>
        <end position="180"/>
    </location>
</feature>
<keyword evidence="6" id="KW-0964">Secreted</keyword>
<reference evidence="19 20" key="1">
    <citation type="submission" date="2017-09" db="EMBL/GenBank/DDBJ databases">
        <title>Large-scale bioinformatics analysis of Bacillus genomes uncovers conserved roles of natural products in bacterial physiology.</title>
        <authorList>
            <consortium name="Agbiome Team Llc"/>
            <person name="Bleich R.M."/>
            <person name="Grubbs K.J."/>
            <person name="Santa Maria K.C."/>
            <person name="Allen S.E."/>
            <person name="Farag S."/>
            <person name="Shank E.A."/>
            <person name="Bowers A."/>
        </authorList>
    </citation>
    <scope>NUCLEOTIDE SEQUENCE [LARGE SCALE GENOMIC DNA]</scope>
    <source>
        <strain evidence="19 20">AFS029792</strain>
    </source>
</reference>
<dbReference type="PANTHER" id="PTHR13062:SF9">
    <property type="entry name" value="MICROBIAL COLLAGENASE"/>
    <property type="match status" value="1"/>
</dbReference>
<evidence type="ECO:0000256" key="11">
    <source>
        <dbReference type="ARBA" id="ARBA00022833"/>
    </source>
</evidence>
<dbReference type="GO" id="GO:0008270">
    <property type="term" value="F:zinc ion binding"/>
    <property type="evidence" value="ECO:0007669"/>
    <property type="project" value="UniProtKB-ARBA"/>
</dbReference>
<dbReference type="PANTHER" id="PTHR13062">
    <property type="entry name" value="COLLAGENASE"/>
    <property type="match status" value="1"/>
</dbReference>
<gene>
    <name evidence="19" type="ORF">COI69_33175</name>
</gene>
<dbReference type="GO" id="GO:0005576">
    <property type="term" value="C:extracellular region"/>
    <property type="evidence" value="ECO:0007669"/>
    <property type="project" value="UniProtKB-SubCell"/>
</dbReference>
<dbReference type="EMBL" id="NUUR01000178">
    <property type="protein sequence ID" value="PHG71092.1"/>
    <property type="molecule type" value="Genomic_DNA"/>
</dbReference>